<evidence type="ECO:0000256" key="1">
    <source>
        <dbReference type="SAM" id="MobiDB-lite"/>
    </source>
</evidence>
<name>A0ABR2SNL0_9ROSI</name>
<reference evidence="2 3" key="1">
    <citation type="journal article" date="2024" name="G3 (Bethesda)">
        <title>Genome assembly of Hibiscus sabdariffa L. provides insights into metabolisms of medicinal natural products.</title>
        <authorList>
            <person name="Kim T."/>
        </authorList>
    </citation>
    <scope>NUCLEOTIDE SEQUENCE [LARGE SCALE GENOMIC DNA]</scope>
    <source>
        <strain evidence="2">TK-2024</strain>
        <tissue evidence="2">Old leaves</tissue>
    </source>
</reference>
<sequence length="142" mass="15084">MQFMDTDTLGLGFFGAPEISSWPRLEQQGLPVDSDEQRVTKKVKNRGGSLDLSGDGSSEGLEHVSDAGDNGDVHMLEDGRDNGFRDVVDGPAENGEQQKPASRSYAAATAAGLLTSEGNGRPRSSMDDVEVLDDDVIVDDSV</sequence>
<gene>
    <name evidence="2" type="ORF">V6N11_039480</name>
</gene>
<comment type="caution">
    <text evidence="2">The sequence shown here is derived from an EMBL/GenBank/DDBJ whole genome shotgun (WGS) entry which is preliminary data.</text>
</comment>
<evidence type="ECO:0000313" key="2">
    <source>
        <dbReference type="EMBL" id="KAK9026645.1"/>
    </source>
</evidence>
<dbReference type="Proteomes" id="UP001396334">
    <property type="component" value="Unassembled WGS sequence"/>
</dbReference>
<keyword evidence="3" id="KW-1185">Reference proteome</keyword>
<feature type="compositionally biased region" description="Basic and acidic residues" evidence="1">
    <location>
        <begin position="60"/>
        <end position="88"/>
    </location>
</feature>
<accession>A0ABR2SNL0</accession>
<feature type="compositionally biased region" description="Low complexity" evidence="1">
    <location>
        <begin position="47"/>
        <end position="59"/>
    </location>
</feature>
<proteinExistence type="predicted"/>
<organism evidence="2 3">
    <name type="scientific">Hibiscus sabdariffa</name>
    <name type="common">roselle</name>
    <dbReference type="NCBI Taxonomy" id="183260"/>
    <lineage>
        <taxon>Eukaryota</taxon>
        <taxon>Viridiplantae</taxon>
        <taxon>Streptophyta</taxon>
        <taxon>Embryophyta</taxon>
        <taxon>Tracheophyta</taxon>
        <taxon>Spermatophyta</taxon>
        <taxon>Magnoliopsida</taxon>
        <taxon>eudicotyledons</taxon>
        <taxon>Gunneridae</taxon>
        <taxon>Pentapetalae</taxon>
        <taxon>rosids</taxon>
        <taxon>malvids</taxon>
        <taxon>Malvales</taxon>
        <taxon>Malvaceae</taxon>
        <taxon>Malvoideae</taxon>
        <taxon>Hibiscus</taxon>
    </lineage>
</organism>
<feature type="region of interest" description="Disordered" evidence="1">
    <location>
        <begin position="17"/>
        <end position="142"/>
    </location>
</feature>
<dbReference type="EMBL" id="JBBPBN010000013">
    <property type="protein sequence ID" value="KAK9026645.1"/>
    <property type="molecule type" value="Genomic_DNA"/>
</dbReference>
<evidence type="ECO:0000313" key="3">
    <source>
        <dbReference type="Proteomes" id="UP001396334"/>
    </source>
</evidence>
<protein>
    <submittedName>
        <fullName evidence="2">Uncharacterized protein</fullName>
    </submittedName>
</protein>
<feature type="compositionally biased region" description="Acidic residues" evidence="1">
    <location>
        <begin position="127"/>
        <end position="142"/>
    </location>
</feature>